<dbReference type="Proteomes" id="UP001286456">
    <property type="component" value="Unassembled WGS sequence"/>
</dbReference>
<keyword evidence="3" id="KW-1185">Reference proteome</keyword>
<keyword evidence="1" id="KW-0732">Signal</keyword>
<evidence type="ECO:0000313" key="2">
    <source>
        <dbReference type="EMBL" id="KAK3320299.1"/>
    </source>
</evidence>
<evidence type="ECO:0000256" key="1">
    <source>
        <dbReference type="SAM" id="SignalP"/>
    </source>
</evidence>
<organism evidence="2 3">
    <name type="scientific">Cercophora scortea</name>
    <dbReference type="NCBI Taxonomy" id="314031"/>
    <lineage>
        <taxon>Eukaryota</taxon>
        <taxon>Fungi</taxon>
        <taxon>Dikarya</taxon>
        <taxon>Ascomycota</taxon>
        <taxon>Pezizomycotina</taxon>
        <taxon>Sordariomycetes</taxon>
        <taxon>Sordariomycetidae</taxon>
        <taxon>Sordariales</taxon>
        <taxon>Lasiosphaeriaceae</taxon>
        <taxon>Cercophora</taxon>
    </lineage>
</organism>
<protein>
    <recommendedName>
        <fullName evidence="4">Secreted protein</fullName>
    </recommendedName>
</protein>
<reference evidence="2" key="1">
    <citation type="journal article" date="2023" name="Mol. Phylogenet. Evol.">
        <title>Genome-scale phylogeny and comparative genomics of the fungal order Sordariales.</title>
        <authorList>
            <person name="Hensen N."/>
            <person name="Bonometti L."/>
            <person name="Westerberg I."/>
            <person name="Brannstrom I.O."/>
            <person name="Guillou S."/>
            <person name="Cros-Aarteil S."/>
            <person name="Calhoun S."/>
            <person name="Haridas S."/>
            <person name="Kuo A."/>
            <person name="Mondo S."/>
            <person name="Pangilinan J."/>
            <person name="Riley R."/>
            <person name="LaButti K."/>
            <person name="Andreopoulos B."/>
            <person name="Lipzen A."/>
            <person name="Chen C."/>
            <person name="Yan M."/>
            <person name="Daum C."/>
            <person name="Ng V."/>
            <person name="Clum A."/>
            <person name="Steindorff A."/>
            <person name="Ohm R.A."/>
            <person name="Martin F."/>
            <person name="Silar P."/>
            <person name="Natvig D.O."/>
            <person name="Lalanne C."/>
            <person name="Gautier V."/>
            <person name="Ament-Velasquez S.L."/>
            <person name="Kruys A."/>
            <person name="Hutchinson M.I."/>
            <person name="Powell A.J."/>
            <person name="Barry K."/>
            <person name="Miller A.N."/>
            <person name="Grigoriev I.V."/>
            <person name="Debuchy R."/>
            <person name="Gladieux P."/>
            <person name="Hiltunen Thoren M."/>
            <person name="Johannesson H."/>
        </authorList>
    </citation>
    <scope>NUCLEOTIDE SEQUENCE</scope>
    <source>
        <strain evidence="2">SMH4131-1</strain>
    </source>
</reference>
<feature type="chain" id="PRO_5041988030" description="Secreted protein" evidence="1">
    <location>
        <begin position="21"/>
        <end position="155"/>
    </location>
</feature>
<reference evidence="2" key="2">
    <citation type="submission" date="2023-06" db="EMBL/GenBank/DDBJ databases">
        <authorList>
            <consortium name="Lawrence Berkeley National Laboratory"/>
            <person name="Haridas S."/>
            <person name="Hensen N."/>
            <person name="Bonometti L."/>
            <person name="Westerberg I."/>
            <person name="Brannstrom I.O."/>
            <person name="Guillou S."/>
            <person name="Cros-Aarteil S."/>
            <person name="Calhoun S."/>
            <person name="Kuo A."/>
            <person name="Mondo S."/>
            <person name="Pangilinan J."/>
            <person name="Riley R."/>
            <person name="Labutti K."/>
            <person name="Andreopoulos B."/>
            <person name="Lipzen A."/>
            <person name="Chen C."/>
            <person name="Yanf M."/>
            <person name="Daum C."/>
            <person name="Ng V."/>
            <person name="Clum A."/>
            <person name="Steindorff A."/>
            <person name="Ohm R."/>
            <person name="Martin F."/>
            <person name="Silar P."/>
            <person name="Natvig D."/>
            <person name="Lalanne C."/>
            <person name="Gautier V."/>
            <person name="Ament-Velasquez S.L."/>
            <person name="Kruys A."/>
            <person name="Hutchinson M.I."/>
            <person name="Powell A.J."/>
            <person name="Barry K."/>
            <person name="Miller A.N."/>
            <person name="Grigoriev I.V."/>
            <person name="Debuchy R."/>
            <person name="Gladieux P."/>
            <person name="Thoren M.H."/>
            <person name="Johannesson H."/>
        </authorList>
    </citation>
    <scope>NUCLEOTIDE SEQUENCE</scope>
    <source>
        <strain evidence="2">SMH4131-1</strain>
    </source>
</reference>
<dbReference type="AlphaFoldDB" id="A0AAE0M719"/>
<evidence type="ECO:0000313" key="3">
    <source>
        <dbReference type="Proteomes" id="UP001286456"/>
    </source>
</evidence>
<accession>A0AAE0M719</accession>
<proteinExistence type="predicted"/>
<name>A0AAE0M719_9PEZI</name>
<dbReference type="EMBL" id="JAUEPO010000006">
    <property type="protein sequence ID" value="KAK3320299.1"/>
    <property type="molecule type" value="Genomic_DNA"/>
</dbReference>
<gene>
    <name evidence="2" type="ORF">B0T19DRAFT_285431</name>
</gene>
<evidence type="ECO:0008006" key="4">
    <source>
        <dbReference type="Google" id="ProtNLM"/>
    </source>
</evidence>
<sequence length="155" mass="16517">MAWVWRTILVAGRQAATCNGLCLPTVQNDRVVLDNAGAVVGWAGAVIGAPLCSIGFCNEKEKLTDELGGRGTNERAAGLHPCTHDSWKASCACGMCVGGGAVYRYDSGNEHICLSCFRAVDVVTFGPVVISCRQFRSREVPSRYQGYGCRGGEEP</sequence>
<comment type="caution">
    <text evidence="2">The sequence shown here is derived from an EMBL/GenBank/DDBJ whole genome shotgun (WGS) entry which is preliminary data.</text>
</comment>
<feature type="signal peptide" evidence="1">
    <location>
        <begin position="1"/>
        <end position="20"/>
    </location>
</feature>